<feature type="region of interest" description="Disordered" evidence="1">
    <location>
        <begin position="196"/>
        <end position="243"/>
    </location>
</feature>
<protein>
    <submittedName>
        <fullName evidence="2">Uncharacterized protein</fullName>
    </submittedName>
</protein>
<organism evidence="2 3">
    <name type="scientific">Mycena pura</name>
    <dbReference type="NCBI Taxonomy" id="153505"/>
    <lineage>
        <taxon>Eukaryota</taxon>
        <taxon>Fungi</taxon>
        <taxon>Dikarya</taxon>
        <taxon>Basidiomycota</taxon>
        <taxon>Agaricomycotina</taxon>
        <taxon>Agaricomycetes</taxon>
        <taxon>Agaricomycetidae</taxon>
        <taxon>Agaricales</taxon>
        <taxon>Marasmiineae</taxon>
        <taxon>Mycenaceae</taxon>
        <taxon>Mycena</taxon>
    </lineage>
</organism>
<feature type="compositionally biased region" description="Low complexity" evidence="1">
    <location>
        <begin position="196"/>
        <end position="205"/>
    </location>
</feature>
<feature type="compositionally biased region" description="Basic residues" evidence="1">
    <location>
        <begin position="216"/>
        <end position="226"/>
    </location>
</feature>
<accession>A0AAD6UXZ6</accession>
<keyword evidence="3" id="KW-1185">Reference proteome</keyword>
<evidence type="ECO:0000313" key="3">
    <source>
        <dbReference type="Proteomes" id="UP001219525"/>
    </source>
</evidence>
<dbReference type="EMBL" id="JARJCW010000098">
    <property type="protein sequence ID" value="KAJ7194467.1"/>
    <property type="molecule type" value="Genomic_DNA"/>
</dbReference>
<comment type="caution">
    <text evidence="2">The sequence shown here is derived from an EMBL/GenBank/DDBJ whole genome shotgun (WGS) entry which is preliminary data.</text>
</comment>
<reference evidence="2" key="1">
    <citation type="submission" date="2023-03" db="EMBL/GenBank/DDBJ databases">
        <title>Massive genome expansion in bonnet fungi (Mycena s.s.) driven by repeated elements and novel gene families across ecological guilds.</title>
        <authorList>
            <consortium name="Lawrence Berkeley National Laboratory"/>
            <person name="Harder C.B."/>
            <person name="Miyauchi S."/>
            <person name="Viragh M."/>
            <person name="Kuo A."/>
            <person name="Thoen E."/>
            <person name="Andreopoulos B."/>
            <person name="Lu D."/>
            <person name="Skrede I."/>
            <person name="Drula E."/>
            <person name="Henrissat B."/>
            <person name="Morin E."/>
            <person name="Kohler A."/>
            <person name="Barry K."/>
            <person name="LaButti K."/>
            <person name="Morin E."/>
            <person name="Salamov A."/>
            <person name="Lipzen A."/>
            <person name="Mereny Z."/>
            <person name="Hegedus B."/>
            <person name="Baldrian P."/>
            <person name="Stursova M."/>
            <person name="Weitz H."/>
            <person name="Taylor A."/>
            <person name="Grigoriev I.V."/>
            <person name="Nagy L.G."/>
            <person name="Martin F."/>
            <person name="Kauserud H."/>
        </authorList>
    </citation>
    <scope>NUCLEOTIDE SEQUENCE</scope>
    <source>
        <strain evidence="2">9144</strain>
    </source>
</reference>
<name>A0AAD6UXZ6_9AGAR</name>
<evidence type="ECO:0000256" key="1">
    <source>
        <dbReference type="SAM" id="MobiDB-lite"/>
    </source>
</evidence>
<sequence>MRLLAPVPASTFGSSAGHGDLTLARLGAESGALATQARPSRIEHVRLVDRRYKCGARTARGPSPSANCRPSHPSRLLCPSPAHIRLTITHSGRRRRVRSSRPRPTCSTARARATRARTVAGVVGAGDTRRRIRRRGAMRARRRVLVMRAIIICMRARIRPLPRRNAGPSAIRRGVGMYAEDESELVGECFGNLPSSRPSLPLSNPAPGTRAYYHGSSKRRRRRRRAPHDAGGQGCGEGRGDVV</sequence>
<proteinExistence type="predicted"/>
<dbReference type="Proteomes" id="UP001219525">
    <property type="component" value="Unassembled WGS sequence"/>
</dbReference>
<gene>
    <name evidence="2" type="ORF">GGX14DRAFT_210184</name>
</gene>
<evidence type="ECO:0000313" key="2">
    <source>
        <dbReference type="EMBL" id="KAJ7194467.1"/>
    </source>
</evidence>
<dbReference type="AlphaFoldDB" id="A0AAD6UXZ6"/>